<organism evidence="4 5">
    <name type="scientific">Cercophora newfieldiana</name>
    <dbReference type="NCBI Taxonomy" id="92897"/>
    <lineage>
        <taxon>Eukaryota</taxon>
        <taxon>Fungi</taxon>
        <taxon>Dikarya</taxon>
        <taxon>Ascomycota</taxon>
        <taxon>Pezizomycotina</taxon>
        <taxon>Sordariomycetes</taxon>
        <taxon>Sordariomycetidae</taxon>
        <taxon>Sordariales</taxon>
        <taxon>Lasiosphaeriaceae</taxon>
        <taxon>Cercophora</taxon>
    </lineage>
</organism>
<feature type="region of interest" description="Disordered" evidence="2">
    <location>
        <begin position="34"/>
        <end position="91"/>
    </location>
</feature>
<sequence length="453" mass="50265">MPAPSPSSLPRRLSDYVSSAEPLLKLPHPYQTAYSVTKSEDGNGLYHLKQSDNGTKPLSEPLHNPTLSFTEPQNLKSSDRPDGSDNTLWGRARRSPAVKATWRDSHPATIAQLWLLTYAIFTLRPADEAFRLELAGSNAAQLTSHIIAVGLAINHNTDPPTPTPTSTPAPTPSKSSDILILRTAFWQGAGSPFGPRPAWVPVPSSSESPLDLSSYPPQPLSYTLTSSSSVPPSWHPRRPAKPAPNATIYSRYIPHLRETFSMVALDPASESHLHLFHAWLNDPRVSQGWNNASGTLADHKAYLEAAHADPHRLCILAKFNDTFFAYFEVYWAKENPIGAYYTAGDFDRGRHSLVGDVRYRGPHRVSAWWSSLMHYLFLDETRTMSVVGEPQFTNSPVLMYDLIHGFGMEKFIDLPGKRAAFMTCSRERFFQLCPFDESERVMGGTGVGLVPKL</sequence>
<dbReference type="InterPro" id="IPR016181">
    <property type="entry name" value="Acyl_CoA_acyltransferase"/>
</dbReference>
<keyword evidence="5" id="KW-1185">Reference proteome</keyword>
<dbReference type="GO" id="GO:0019290">
    <property type="term" value="P:siderophore biosynthetic process"/>
    <property type="evidence" value="ECO:0007669"/>
    <property type="project" value="InterPro"/>
</dbReference>
<dbReference type="Proteomes" id="UP001174936">
    <property type="component" value="Unassembled WGS sequence"/>
</dbReference>
<dbReference type="EMBL" id="JAULSV010000003">
    <property type="protein sequence ID" value="KAK0648914.1"/>
    <property type="molecule type" value="Genomic_DNA"/>
</dbReference>
<dbReference type="Gene3D" id="3.40.630.30">
    <property type="match status" value="1"/>
</dbReference>
<evidence type="ECO:0000259" key="3">
    <source>
        <dbReference type="SMART" id="SM01006"/>
    </source>
</evidence>
<evidence type="ECO:0000313" key="4">
    <source>
        <dbReference type="EMBL" id="KAK0648914.1"/>
    </source>
</evidence>
<dbReference type="InterPro" id="IPR019432">
    <property type="entry name" value="Acyltransferase_MbtK/IucB-like"/>
</dbReference>
<feature type="region of interest" description="Disordered" evidence="2">
    <location>
        <begin position="155"/>
        <end position="174"/>
    </location>
</feature>
<feature type="domain" description="Acyltransferase MbtK/IucB-like conserved" evidence="3">
    <location>
        <begin position="263"/>
        <end position="313"/>
    </location>
</feature>
<comment type="similarity">
    <text evidence="1">Belongs to the lysine N-acyltransferase MbtK family.</text>
</comment>
<dbReference type="GO" id="GO:0016410">
    <property type="term" value="F:N-acyltransferase activity"/>
    <property type="evidence" value="ECO:0007669"/>
    <property type="project" value="TreeGrafter"/>
</dbReference>
<dbReference type="Pfam" id="PF13523">
    <property type="entry name" value="Acetyltransf_8"/>
    <property type="match status" value="1"/>
</dbReference>
<protein>
    <submittedName>
        <fullName evidence="4">Acyl-CoA N-acyltransferase</fullName>
    </submittedName>
</protein>
<evidence type="ECO:0000313" key="5">
    <source>
        <dbReference type="Proteomes" id="UP001174936"/>
    </source>
</evidence>
<name>A0AA39YA90_9PEZI</name>
<evidence type="ECO:0000256" key="1">
    <source>
        <dbReference type="ARBA" id="ARBA00009893"/>
    </source>
</evidence>
<gene>
    <name evidence="4" type="ORF">B0T16DRAFT_325896</name>
</gene>
<comment type="caution">
    <text evidence="4">The sequence shown here is derived from an EMBL/GenBank/DDBJ whole genome shotgun (WGS) entry which is preliminary data.</text>
</comment>
<evidence type="ECO:0000256" key="2">
    <source>
        <dbReference type="SAM" id="MobiDB-lite"/>
    </source>
</evidence>
<proteinExistence type="inferred from homology"/>
<dbReference type="PANTHER" id="PTHR31438">
    <property type="entry name" value="LYSINE N-ACYLTRANSFERASE C17G9.06C-RELATED"/>
    <property type="match status" value="1"/>
</dbReference>
<dbReference type="SUPFAM" id="SSF55729">
    <property type="entry name" value="Acyl-CoA N-acyltransferases (Nat)"/>
    <property type="match status" value="1"/>
</dbReference>
<feature type="compositionally biased region" description="Polar residues" evidence="2">
    <location>
        <begin position="65"/>
        <end position="76"/>
    </location>
</feature>
<dbReference type="AlphaFoldDB" id="A0AA39YA90"/>
<dbReference type="PANTHER" id="PTHR31438:SF7">
    <property type="entry name" value="ACYLTRANSFERASE MBTK_IUCB-LIKE CONSERVED DOMAIN-CONTAINING PROTEIN"/>
    <property type="match status" value="1"/>
</dbReference>
<dbReference type="SMART" id="SM01006">
    <property type="entry name" value="AlcB"/>
    <property type="match status" value="1"/>
</dbReference>
<accession>A0AA39YA90</accession>
<reference evidence="4" key="1">
    <citation type="submission" date="2023-06" db="EMBL/GenBank/DDBJ databases">
        <title>Genome-scale phylogeny and comparative genomics of the fungal order Sordariales.</title>
        <authorList>
            <consortium name="Lawrence Berkeley National Laboratory"/>
            <person name="Hensen N."/>
            <person name="Bonometti L."/>
            <person name="Westerberg I."/>
            <person name="Brannstrom I.O."/>
            <person name="Guillou S."/>
            <person name="Cros-Aarteil S."/>
            <person name="Calhoun S."/>
            <person name="Haridas S."/>
            <person name="Kuo A."/>
            <person name="Mondo S."/>
            <person name="Pangilinan J."/>
            <person name="Riley R."/>
            <person name="Labutti K."/>
            <person name="Andreopoulos B."/>
            <person name="Lipzen A."/>
            <person name="Chen C."/>
            <person name="Yanf M."/>
            <person name="Daum C."/>
            <person name="Ng V."/>
            <person name="Clum A."/>
            <person name="Steindorff A."/>
            <person name="Ohm R."/>
            <person name="Martin F."/>
            <person name="Silar P."/>
            <person name="Natvig D."/>
            <person name="Lalanne C."/>
            <person name="Gautier V."/>
            <person name="Ament-Velasquez S.L."/>
            <person name="Kruys A."/>
            <person name="Hutchinson M.I."/>
            <person name="Powell A.J."/>
            <person name="Barry K."/>
            <person name="Miller A.N."/>
            <person name="Grigoriev I.V."/>
            <person name="Debuchy R."/>
            <person name="Gladieux P."/>
            <person name="Thoren M.H."/>
            <person name="Johannesson H."/>
        </authorList>
    </citation>
    <scope>NUCLEOTIDE SEQUENCE</scope>
    <source>
        <strain evidence="4">SMH2532-1</strain>
    </source>
</reference>
<feature type="region of interest" description="Disordered" evidence="2">
    <location>
        <begin position="223"/>
        <end position="242"/>
    </location>
</feature>
<feature type="compositionally biased region" description="Pro residues" evidence="2">
    <location>
        <begin position="159"/>
        <end position="171"/>
    </location>
</feature>